<protein>
    <submittedName>
        <fullName evidence="1">Alpha/beta superfamily hydrolase like protein</fullName>
    </submittedName>
</protein>
<evidence type="ECO:0000313" key="2">
    <source>
        <dbReference type="Proteomes" id="UP000033647"/>
    </source>
</evidence>
<proteinExistence type="predicted"/>
<comment type="caution">
    <text evidence="1">The sequence shown here is derived from an EMBL/GenBank/DDBJ whole genome shotgun (WGS) entry which is preliminary data.</text>
</comment>
<sequence length="406" mass="45451">MYLCRSVSSRRAHESCARLKWSASNSRWVQHPRARRANFHSTSRHRDDSGRVSSLLADTLPSFLVPPVVFTGLLLALWTYKAFMTVIGQNKIIYMPYMPPFTRSEEMADYTNLCKPVEWRHEKMRSLDGTKLSICVGEIPPADQGQVAIAKKKKNARHVVIVHFHGNGGSLPPRLPLLSNFFKAIQQQVDTAGTEVKFTMVALSPRGYWKSSGRASQKGIEQDAQALLRWIPNHLLSDGNSGLEFILWGQSLGAGVATSAAATYLAESHNTATMPPILGLLLETPFTSIKSMLLTLCPQKWLPYRYLHPFLWNHWDSRQALATIGQHFSSRNKASEALKVLLMIAEKDEVVPAEESKKLEEACEQAGLDWQRKDAAGALHVDALAKSQGRDQATRWIVNVVEAKRE</sequence>
<dbReference type="Gene3D" id="3.40.50.1820">
    <property type="entry name" value="alpha/beta hydrolase"/>
    <property type="match status" value="1"/>
</dbReference>
<dbReference type="PANTHER" id="PTHR12277:SF64">
    <property type="entry name" value="SUPERFAMILY HYDROLASE, PUTATIVE (AFU_ORTHOLOGUE AFUA_3G01760)-RELATED"/>
    <property type="match status" value="1"/>
</dbReference>
<accession>A0A0F4G9U8</accession>
<dbReference type="GO" id="GO:0008474">
    <property type="term" value="F:palmitoyl-(protein) hydrolase activity"/>
    <property type="evidence" value="ECO:0007669"/>
    <property type="project" value="TreeGrafter"/>
</dbReference>
<dbReference type="AlphaFoldDB" id="A0A0F4G9U8"/>
<reference evidence="1 2" key="1">
    <citation type="submission" date="2015-03" db="EMBL/GenBank/DDBJ databases">
        <title>RNA-seq based gene annotation and comparative genomics of four Zymoseptoria species reveal species-specific pathogenicity related genes and transposable element activity.</title>
        <authorList>
            <person name="Grandaubert J."/>
            <person name="Bhattacharyya A."/>
            <person name="Stukenbrock E.H."/>
        </authorList>
    </citation>
    <scope>NUCLEOTIDE SEQUENCE [LARGE SCALE GENOMIC DNA]</scope>
    <source>
        <strain evidence="1 2">Zb18110</strain>
    </source>
</reference>
<name>A0A0F4G9U8_9PEZI</name>
<dbReference type="OrthoDB" id="10249433at2759"/>
<keyword evidence="2" id="KW-1185">Reference proteome</keyword>
<dbReference type="STRING" id="1047168.A0A0F4G9U8"/>
<evidence type="ECO:0000313" key="1">
    <source>
        <dbReference type="EMBL" id="KJX92980.1"/>
    </source>
</evidence>
<dbReference type="SUPFAM" id="SSF53474">
    <property type="entry name" value="alpha/beta-Hydrolases"/>
    <property type="match status" value="1"/>
</dbReference>
<organism evidence="1 2">
    <name type="scientific">Zymoseptoria brevis</name>
    <dbReference type="NCBI Taxonomy" id="1047168"/>
    <lineage>
        <taxon>Eukaryota</taxon>
        <taxon>Fungi</taxon>
        <taxon>Dikarya</taxon>
        <taxon>Ascomycota</taxon>
        <taxon>Pezizomycotina</taxon>
        <taxon>Dothideomycetes</taxon>
        <taxon>Dothideomycetidae</taxon>
        <taxon>Mycosphaerellales</taxon>
        <taxon>Mycosphaerellaceae</taxon>
        <taxon>Zymoseptoria</taxon>
    </lineage>
</organism>
<dbReference type="Proteomes" id="UP000033647">
    <property type="component" value="Unassembled WGS sequence"/>
</dbReference>
<dbReference type="InterPro" id="IPR029058">
    <property type="entry name" value="AB_hydrolase_fold"/>
</dbReference>
<dbReference type="PANTHER" id="PTHR12277">
    <property type="entry name" value="ALPHA/BETA HYDROLASE DOMAIN-CONTAINING PROTEIN"/>
    <property type="match status" value="1"/>
</dbReference>
<gene>
    <name evidence="1" type="ORF">TI39_contig4474g00001</name>
</gene>
<dbReference type="GO" id="GO:0016020">
    <property type="term" value="C:membrane"/>
    <property type="evidence" value="ECO:0007669"/>
    <property type="project" value="TreeGrafter"/>
</dbReference>
<dbReference type="EMBL" id="LAFY01004433">
    <property type="protein sequence ID" value="KJX92980.1"/>
    <property type="molecule type" value="Genomic_DNA"/>
</dbReference>
<keyword evidence="1" id="KW-0378">Hydrolase</keyword>